<name>A0AAD6I1A6_PENCN</name>
<sequence length="672" mass="73703">MSSSNNQPPTTSSSDIPSQSAAAPHLDPNAQLGNNGYAPNDNQLAGLVEAATAAADQDVSQWAAAAAVAAAAGAAGHHHQLDGYGAEMHLDDDGFGDGKFAETNFGTGMNNGRHLRVPSHSDHSQSPGLSRTVSKKRKRNDDNLDPALAGAGLSGSQQQSHSAQQPHGYAGAGDNMDIRPVQPQSLSDARAVGVHSAAALFRQPSSNKKYTRPPISKMFSSLEISPENFLHLQAAAKNYMLNDEHPERRECVGQRGKGDSEMVKLRLWNCVRQFLEGEGNGERFFGENVVNEGMGPRAYIWPRDHHKIISLVIPLLRRMVTNERQRQYAIETRKGGGADERRRRKTEDFSNLNSPRFSPEQHLQMQNQQHRPDDMSQSMPPPPPPVQQPTMDTTQSVNIGLTDLLLDGYTVDWEEIARCYDNYNQGYELDNLWSLSGLQQPDWRGIVAAVDSHYQVIHGGECDCPPACEDANINRIIHANTCSNLNWRIGGGRNLPARDEFASSITRDVSRIIRENIANRHGHPTQTQDAHDQFHPQQQPFTPVEQTQAPITTNPPQTLRPLSASTFSRAENAFSPDSTCLPANAPTSTPSSKQSSVDTLARSPDSEGLNMNTAAQEARESAVVAEWRVKVWLPDGMLVVQSQKDWTIALLSADTVDWMDGDLKVLVEVDGE</sequence>
<feature type="compositionally biased region" description="Low complexity" evidence="1">
    <location>
        <begin position="146"/>
        <end position="168"/>
    </location>
</feature>
<organism evidence="2 3">
    <name type="scientific">Penicillium canescens</name>
    <dbReference type="NCBI Taxonomy" id="5083"/>
    <lineage>
        <taxon>Eukaryota</taxon>
        <taxon>Fungi</taxon>
        <taxon>Dikarya</taxon>
        <taxon>Ascomycota</taxon>
        <taxon>Pezizomycotina</taxon>
        <taxon>Eurotiomycetes</taxon>
        <taxon>Eurotiomycetidae</taxon>
        <taxon>Eurotiales</taxon>
        <taxon>Aspergillaceae</taxon>
        <taxon>Penicillium</taxon>
    </lineage>
</organism>
<feature type="compositionally biased region" description="Basic and acidic residues" evidence="1">
    <location>
        <begin position="327"/>
        <end position="348"/>
    </location>
</feature>
<dbReference type="AlphaFoldDB" id="A0AAD6I1A6"/>
<proteinExistence type="predicted"/>
<feature type="compositionally biased region" description="Low complexity" evidence="1">
    <location>
        <begin position="1"/>
        <end position="14"/>
    </location>
</feature>
<feature type="region of interest" description="Disordered" evidence="1">
    <location>
        <begin position="1"/>
        <end position="42"/>
    </location>
</feature>
<feature type="region of interest" description="Disordered" evidence="1">
    <location>
        <begin position="573"/>
        <end position="614"/>
    </location>
</feature>
<comment type="caution">
    <text evidence="2">The sequence shown here is derived from an EMBL/GenBank/DDBJ whole genome shotgun (WGS) entry which is preliminary data.</text>
</comment>
<gene>
    <name evidence="2" type="ORF">N7460_011479</name>
</gene>
<dbReference type="Proteomes" id="UP001219568">
    <property type="component" value="Unassembled WGS sequence"/>
</dbReference>
<feature type="region of interest" description="Disordered" evidence="1">
    <location>
        <begin position="327"/>
        <end position="392"/>
    </location>
</feature>
<feature type="compositionally biased region" description="Polar residues" evidence="1">
    <location>
        <begin position="585"/>
        <end position="598"/>
    </location>
</feature>
<reference evidence="2" key="2">
    <citation type="submission" date="2023-01" db="EMBL/GenBank/DDBJ databases">
        <authorList>
            <person name="Petersen C."/>
        </authorList>
    </citation>
    <scope>NUCLEOTIDE SEQUENCE</scope>
    <source>
        <strain evidence="2">IBT 15450</strain>
    </source>
</reference>
<dbReference type="EMBL" id="JAQJZL010000015">
    <property type="protein sequence ID" value="KAJ6026662.1"/>
    <property type="molecule type" value="Genomic_DNA"/>
</dbReference>
<feature type="compositionally biased region" description="Polar residues" evidence="1">
    <location>
        <begin position="349"/>
        <end position="369"/>
    </location>
</feature>
<evidence type="ECO:0000313" key="3">
    <source>
        <dbReference type="Proteomes" id="UP001219568"/>
    </source>
</evidence>
<reference evidence="2" key="1">
    <citation type="journal article" date="2023" name="IMA Fungus">
        <title>Comparative genomic study of the Penicillium genus elucidates a diverse pangenome and 15 lateral gene transfer events.</title>
        <authorList>
            <person name="Petersen C."/>
            <person name="Sorensen T."/>
            <person name="Nielsen M.R."/>
            <person name="Sondergaard T.E."/>
            <person name="Sorensen J.L."/>
            <person name="Fitzpatrick D.A."/>
            <person name="Frisvad J.C."/>
            <person name="Nielsen K.L."/>
        </authorList>
    </citation>
    <scope>NUCLEOTIDE SEQUENCE</scope>
    <source>
        <strain evidence="2">IBT 15450</strain>
    </source>
</reference>
<evidence type="ECO:0000313" key="2">
    <source>
        <dbReference type="EMBL" id="KAJ6026662.1"/>
    </source>
</evidence>
<feature type="region of interest" description="Disordered" evidence="1">
    <location>
        <begin position="105"/>
        <end position="190"/>
    </location>
</feature>
<protein>
    <submittedName>
        <fullName evidence="2">Uncharacterized protein</fullName>
    </submittedName>
</protein>
<accession>A0AAD6I1A6</accession>
<evidence type="ECO:0000256" key="1">
    <source>
        <dbReference type="SAM" id="MobiDB-lite"/>
    </source>
</evidence>
<keyword evidence="3" id="KW-1185">Reference proteome</keyword>